<evidence type="ECO:0000313" key="2">
    <source>
        <dbReference type="Proteomes" id="UP000186922"/>
    </source>
</evidence>
<dbReference type="Proteomes" id="UP000186922">
    <property type="component" value="Unassembled WGS sequence"/>
</dbReference>
<name>A0A1D1W0G2_RAMVA</name>
<protein>
    <recommendedName>
        <fullName evidence="3">Carboxylesterase type B domain-containing protein</fullName>
    </recommendedName>
</protein>
<evidence type="ECO:0000313" key="1">
    <source>
        <dbReference type="EMBL" id="GAV06133.1"/>
    </source>
</evidence>
<gene>
    <name evidence="1" type="primary">RvY_16164-1</name>
    <name evidence="1" type="synonym">RvY_16164.1</name>
    <name evidence="1" type="ORF">RvY_16164</name>
</gene>
<reference evidence="1 2" key="1">
    <citation type="journal article" date="2016" name="Nat. Commun.">
        <title>Extremotolerant tardigrade genome and improved radiotolerance of human cultured cells by tardigrade-unique protein.</title>
        <authorList>
            <person name="Hashimoto T."/>
            <person name="Horikawa D.D."/>
            <person name="Saito Y."/>
            <person name="Kuwahara H."/>
            <person name="Kozuka-Hata H."/>
            <person name="Shin-I T."/>
            <person name="Minakuchi Y."/>
            <person name="Ohishi K."/>
            <person name="Motoyama A."/>
            <person name="Aizu T."/>
            <person name="Enomoto A."/>
            <person name="Kondo K."/>
            <person name="Tanaka S."/>
            <person name="Hara Y."/>
            <person name="Koshikawa S."/>
            <person name="Sagara H."/>
            <person name="Miura T."/>
            <person name="Yokobori S."/>
            <person name="Miyagawa K."/>
            <person name="Suzuki Y."/>
            <person name="Kubo T."/>
            <person name="Oyama M."/>
            <person name="Kohara Y."/>
            <person name="Fujiyama A."/>
            <person name="Arakawa K."/>
            <person name="Katayama T."/>
            <person name="Toyoda A."/>
            <person name="Kunieda T."/>
        </authorList>
    </citation>
    <scope>NUCLEOTIDE SEQUENCE [LARGE SCALE GENOMIC DNA]</scope>
    <source>
        <strain evidence="1 2">YOKOZUNA-1</strain>
    </source>
</reference>
<proteinExistence type="predicted"/>
<dbReference type="EMBL" id="BDGG01000013">
    <property type="protein sequence ID" value="GAV06133.1"/>
    <property type="molecule type" value="Genomic_DNA"/>
</dbReference>
<accession>A0A1D1W0G2</accession>
<sequence>MMHATISDGANQMFLLSYDPGFKRFGAFHAMEVFHLFRGEFDLFLKEKTSNAVSKTLHDNVHQIAYTGRHEGPFFGPDGNYHELTQDGKFVNKRADFSGKLRLLEDILRCGF</sequence>
<organism evidence="1 2">
    <name type="scientific">Ramazzottius varieornatus</name>
    <name type="common">Water bear</name>
    <name type="synonym">Tardigrade</name>
    <dbReference type="NCBI Taxonomy" id="947166"/>
    <lineage>
        <taxon>Eukaryota</taxon>
        <taxon>Metazoa</taxon>
        <taxon>Ecdysozoa</taxon>
        <taxon>Tardigrada</taxon>
        <taxon>Eutardigrada</taxon>
        <taxon>Parachela</taxon>
        <taxon>Hypsibioidea</taxon>
        <taxon>Ramazzottiidae</taxon>
        <taxon>Ramazzottius</taxon>
    </lineage>
</organism>
<comment type="caution">
    <text evidence="1">The sequence shown here is derived from an EMBL/GenBank/DDBJ whole genome shotgun (WGS) entry which is preliminary data.</text>
</comment>
<keyword evidence="2" id="KW-1185">Reference proteome</keyword>
<evidence type="ECO:0008006" key="3">
    <source>
        <dbReference type="Google" id="ProtNLM"/>
    </source>
</evidence>
<dbReference type="AlphaFoldDB" id="A0A1D1W0G2"/>